<reference evidence="1" key="1">
    <citation type="submission" date="2024-07" db="EMBL/GenBank/DDBJ databases">
        <title>Metagenome and Metagenome-Assembled Genomes of Archaea from a hot spring from the geothermal field of Los Azufres, Mexico.</title>
        <authorList>
            <person name="Marin-Paredes R."/>
            <person name="Martinez-Romero E."/>
            <person name="Servin-Garciduenas L.E."/>
        </authorList>
    </citation>
    <scope>NUCLEOTIDE SEQUENCE</scope>
</reference>
<evidence type="ECO:0000313" key="1">
    <source>
        <dbReference type="EMBL" id="MFB6490890.1"/>
    </source>
</evidence>
<sequence>MLGEEIPLEGLPYEAQEVAVAASQIMGGGSVYFLGPGPGKTAMLRALAVSLYKAGFTPIYIKLEWVKYSWGLANYIDKYVERHKELVGFEPAKDFDVALVDDGELAVEYPQGLRRAYIGAEGED</sequence>
<name>A0ACC6V1L4_9CREN</name>
<accession>A0ACC6V1L4</accession>
<comment type="caution">
    <text evidence="1">The sequence shown here is derived from an EMBL/GenBank/DDBJ whole genome shotgun (WGS) entry which is preliminary data.</text>
</comment>
<dbReference type="Proteomes" id="UP000033636">
    <property type="component" value="Unassembled WGS sequence"/>
</dbReference>
<protein>
    <submittedName>
        <fullName evidence="1">AAA family ATPase</fullName>
    </submittedName>
</protein>
<dbReference type="EMBL" id="JZWT02000016">
    <property type="protein sequence ID" value="MFB6490890.1"/>
    <property type="molecule type" value="Genomic_DNA"/>
</dbReference>
<organism evidence="1 2">
    <name type="scientific">Thermoproteus sp. AZ2</name>
    <dbReference type="NCBI Taxonomy" id="1609232"/>
    <lineage>
        <taxon>Archaea</taxon>
        <taxon>Thermoproteota</taxon>
        <taxon>Thermoprotei</taxon>
        <taxon>Thermoproteales</taxon>
        <taxon>Thermoproteaceae</taxon>
        <taxon>Thermoproteus</taxon>
    </lineage>
</organism>
<proteinExistence type="predicted"/>
<gene>
    <name evidence="1" type="ORF">TU35_006560</name>
</gene>
<evidence type="ECO:0000313" key="2">
    <source>
        <dbReference type="Proteomes" id="UP000033636"/>
    </source>
</evidence>